<dbReference type="InterPro" id="IPR029149">
    <property type="entry name" value="Creatin/AminoP/Spt16_N"/>
</dbReference>
<dbReference type="AlphaFoldDB" id="A0A0P9D9J4"/>
<protein>
    <recommendedName>
        <fullName evidence="1">Creatinase N-terminal domain-containing protein</fullName>
    </recommendedName>
</protein>
<feature type="domain" description="Creatinase N-terminal" evidence="1">
    <location>
        <begin position="4"/>
        <end position="65"/>
    </location>
</feature>
<comment type="caution">
    <text evidence="2">The sequence shown here is derived from an EMBL/GenBank/DDBJ whole genome shotgun (WGS) entry which is preliminary data.</text>
</comment>
<dbReference type="EMBL" id="LJCR01000634">
    <property type="protein sequence ID" value="KPV52178.1"/>
    <property type="molecule type" value="Genomic_DNA"/>
</dbReference>
<sequence length="69" mass="7317">MQSRIERLTAALPQGGMDVLAVVPGPNMRYLAGLDMHMNERVAIAFFPADGTPAMVLPALEPPRAGSTP</sequence>
<keyword evidence="3" id="KW-1185">Reference proteome</keyword>
<dbReference type="Gene3D" id="3.40.350.10">
    <property type="entry name" value="Creatinase/prolidase N-terminal domain"/>
    <property type="match status" value="1"/>
</dbReference>
<proteinExistence type="predicted"/>
<dbReference type="SUPFAM" id="SSF53092">
    <property type="entry name" value="Creatinase/prolidase N-terminal domain"/>
    <property type="match status" value="1"/>
</dbReference>
<organism evidence="2 3">
    <name type="scientific">Kouleothrix aurantiaca</name>
    <dbReference type="NCBI Taxonomy" id="186479"/>
    <lineage>
        <taxon>Bacteria</taxon>
        <taxon>Bacillati</taxon>
        <taxon>Chloroflexota</taxon>
        <taxon>Chloroflexia</taxon>
        <taxon>Chloroflexales</taxon>
        <taxon>Roseiflexineae</taxon>
        <taxon>Roseiflexaceae</taxon>
        <taxon>Kouleothrix</taxon>
    </lineage>
</organism>
<dbReference type="Proteomes" id="UP000050509">
    <property type="component" value="Unassembled WGS sequence"/>
</dbReference>
<evidence type="ECO:0000313" key="2">
    <source>
        <dbReference type="EMBL" id="KPV52178.1"/>
    </source>
</evidence>
<reference evidence="2 3" key="1">
    <citation type="submission" date="2015-09" db="EMBL/GenBank/DDBJ databases">
        <title>Draft genome sequence of Kouleothrix aurantiaca JCM 19913.</title>
        <authorList>
            <person name="Hemp J."/>
        </authorList>
    </citation>
    <scope>NUCLEOTIDE SEQUENCE [LARGE SCALE GENOMIC DNA]</scope>
    <source>
        <strain evidence="2 3">COM-B</strain>
    </source>
</reference>
<evidence type="ECO:0000313" key="3">
    <source>
        <dbReference type="Proteomes" id="UP000050509"/>
    </source>
</evidence>
<gene>
    <name evidence="2" type="ORF">SE17_17030</name>
</gene>
<name>A0A0P9D9J4_9CHLR</name>
<dbReference type="InterPro" id="IPR000587">
    <property type="entry name" value="Creatinase_N"/>
</dbReference>
<dbReference type="Pfam" id="PF01321">
    <property type="entry name" value="Creatinase_N"/>
    <property type="match status" value="1"/>
</dbReference>
<evidence type="ECO:0000259" key="1">
    <source>
        <dbReference type="Pfam" id="PF01321"/>
    </source>
</evidence>
<accession>A0A0P9D9J4</accession>